<reference evidence="1 2" key="2">
    <citation type="submission" date="2017-10" db="EMBL/GenBank/DDBJ databases">
        <title>Extensive intraspecific genome diversity in a model arbuscular mycorrhizal fungus.</title>
        <authorList>
            <person name="Chen E.C.H."/>
            <person name="Morin E."/>
            <person name="Baudet D."/>
            <person name="Noel J."/>
            <person name="Ndikumana S."/>
            <person name="Charron P."/>
            <person name="St-Onge C."/>
            <person name="Giorgi J."/>
            <person name="Grigoriev I.V."/>
            <person name="Roux C."/>
            <person name="Martin F.M."/>
            <person name="Corradi N."/>
        </authorList>
    </citation>
    <scope>NUCLEOTIDE SEQUENCE [LARGE SCALE GENOMIC DNA]</scope>
    <source>
        <strain evidence="1 2">C2</strain>
    </source>
</reference>
<name>A0A2N1M413_9GLOM</name>
<dbReference type="VEuPathDB" id="FungiDB:RhiirA1_449863"/>
<accession>A0A2N1M413</accession>
<dbReference type="EMBL" id="LLXL01005756">
    <property type="protein sequence ID" value="PKK56363.1"/>
    <property type="molecule type" value="Genomic_DNA"/>
</dbReference>
<evidence type="ECO:0000313" key="2">
    <source>
        <dbReference type="Proteomes" id="UP000233469"/>
    </source>
</evidence>
<comment type="caution">
    <text evidence="1">The sequence shown here is derived from an EMBL/GenBank/DDBJ whole genome shotgun (WGS) entry which is preliminary data.</text>
</comment>
<proteinExistence type="predicted"/>
<sequence length="129" mass="14520">MCSVLIVLFSSYGIFDLANSLGVKFLEKLESVVDYRSTVRVLELIWTAVSLAIRIYIKKKNITHRIGIRVGNYNLQKNALAAFGGLFASAAKTRYASSVCHFLGILEKFPKLEDKLRYATSIKIDNNEK</sequence>
<reference evidence="1 2" key="1">
    <citation type="submission" date="2016-04" db="EMBL/GenBank/DDBJ databases">
        <title>Genome analyses suggest a sexual origin of heterokaryosis in a supposedly ancient asexual fungus.</title>
        <authorList>
            <person name="Ropars J."/>
            <person name="Sedzielewska K."/>
            <person name="Noel J."/>
            <person name="Charron P."/>
            <person name="Farinelli L."/>
            <person name="Marton T."/>
            <person name="Kruger M."/>
            <person name="Pelin A."/>
            <person name="Brachmann A."/>
            <person name="Corradi N."/>
        </authorList>
    </citation>
    <scope>NUCLEOTIDE SEQUENCE [LARGE SCALE GENOMIC DNA]</scope>
    <source>
        <strain evidence="1 2">C2</strain>
    </source>
</reference>
<organism evidence="1 2">
    <name type="scientific">Rhizophagus irregularis</name>
    <dbReference type="NCBI Taxonomy" id="588596"/>
    <lineage>
        <taxon>Eukaryota</taxon>
        <taxon>Fungi</taxon>
        <taxon>Fungi incertae sedis</taxon>
        <taxon>Mucoromycota</taxon>
        <taxon>Glomeromycotina</taxon>
        <taxon>Glomeromycetes</taxon>
        <taxon>Glomerales</taxon>
        <taxon>Glomeraceae</taxon>
        <taxon>Rhizophagus</taxon>
    </lineage>
</organism>
<protein>
    <submittedName>
        <fullName evidence="1">Uncharacterized protein</fullName>
    </submittedName>
</protein>
<evidence type="ECO:0000313" key="1">
    <source>
        <dbReference type="EMBL" id="PKK56363.1"/>
    </source>
</evidence>
<gene>
    <name evidence="1" type="ORF">RhiirC2_800183</name>
</gene>
<dbReference type="Proteomes" id="UP000233469">
    <property type="component" value="Unassembled WGS sequence"/>
</dbReference>
<dbReference type="AlphaFoldDB" id="A0A2N1M413"/>